<dbReference type="Gene3D" id="3.30.465.10">
    <property type="match status" value="1"/>
</dbReference>
<dbReference type="InterPro" id="IPR016166">
    <property type="entry name" value="FAD-bd_PCMH"/>
</dbReference>
<dbReference type="InterPro" id="IPR036318">
    <property type="entry name" value="FAD-bd_PCMH-like_sf"/>
</dbReference>
<dbReference type="Gene3D" id="3.40.462.20">
    <property type="match status" value="1"/>
</dbReference>
<evidence type="ECO:0000256" key="3">
    <source>
        <dbReference type="ARBA" id="ARBA00022630"/>
    </source>
</evidence>
<dbReference type="PANTHER" id="PTHR42973:SF39">
    <property type="entry name" value="FAD-BINDING PCMH-TYPE DOMAIN-CONTAINING PROTEIN"/>
    <property type="match status" value="1"/>
</dbReference>
<dbReference type="Pfam" id="PF08031">
    <property type="entry name" value="BBE"/>
    <property type="match status" value="1"/>
</dbReference>
<sequence>MTTTSPLTAGVDELRFRLHGGLHEPGDSYYEDSRTLFNTVINRRPRYVAECLAVDDVVAALAFARGHDLPVAVRAGGHSVAGLSLCDDGLVLDVRGMTDIDVDTDRRIARVGGGARWADLDRATQAHGLATTGGRVSTTGVAGLTLGGGSGWLERKHGLACDNLIAAELVCWDGRITRASGEENPELLWALRGGGGSFGVVTALELALYPLGPEVFAGVALFAAHRAHRVLRTFRNVMYQAPDELSLACAFITAPEEDDVPTELRGRPAIAILGMWAGSVDDGELALAPIRALVPDADFFGPTGYADFQCSVDDPPGYRNYWTAENVADLPDEAIDAVARRAAELPAGPSQLFIVAWGGAVARFGPQHSPLAGRDAGFIVHPLLLWEDAADDERSRALARAFRADLRPWSTGATYPNFVGDEGSQRMRAAYGTSTERLAAVKAEWDPRGVFRTHQDIQ</sequence>
<dbReference type="Pfam" id="PF01565">
    <property type="entry name" value="FAD_binding_4"/>
    <property type="match status" value="1"/>
</dbReference>
<dbReference type="Proteomes" id="UP001183202">
    <property type="component" value="Unassembled WGS sequence"/>
</dbReference>
<evidence type="ECO:0000256" key="5">
    <source>
        <dbReference type="ARBA" id="ARBA00023002"/>
    </source>
</evidence>
<dbReference type="InterPro" id="IPR006094">
    <property type="entry name" value="Oxid_FAD_bind_N"/>
</dbReference>
<accession>A0ABU2NIM7</accession>
<dbReference type="PROSITE" id="PS00862">
    <property type="entry name" value="OX2_COVAL_FAD"/>
    <property type="match status" value="1"/>
</dbReference>
<comment type="similarity">
    <text evidence="2">Belongs to the oxygen-dependent FAD-linked oxidoreductase family.</text>
</comment>
<dbReference type="Gene3D" id="3.30.43.10">
    <property type="entry name" value="Uridine Diphospho-n-acetylenolpyruvylglucosamine Reductase, domain 2"/>
    <property type="match status" value="1"/>
</dbReference>
<comment type="caution">
    <text evidence="7">The sequence shown here is derived from an EMBL/GenBank/DDBJ whole genome shotgun (WGS) entry which is preliminary data.</text>
</comment>
<evidence type="ECO:0000256" key="2">
    <source>
        <dbReference type="ARBA" id="ARBA00005466"/>
    </source>
</evidence>
<dbReference type="InterPro" id="IPR006093">
    <property type="entry name" value="Oxy_OxRdtase_FAD_BS"/>
</dbReference>
<name>A0ABU2NIM7_9PSEU</name>
<gene>
    <name evidence="7" type="ORF">RM445_30445</name>
</gene>
<dbReference type="InterPro" id="IPR050416">
    <property type="entry name" value="FAD-linked_Oxidoreductase"/>
</dbReference>
<evidence type="ECO:0000256" key="1">
    <source>
        <dbReference type="ARBA" id="ARBA00001974"/>
    </source>
</evidence>
<comment type="cofactor">
    <cofactor evidence="1">
        <name>FAD</name>
        <dbReference type="ChEBI" id="CHEBI:57692"/>
    </cofactor>
</comment>
<keyword evidence="5" id="KW-0560">Oxidoreductase</keyword>
<dbReference type="InterPro" id="IPR012951">
    <property type="entry name" value="BBE"/>
</dbReference>
<evidence type="ECO:0000256" key="4">
    <source>
        <dbReference type="ARBA" id="ARBA00022827"/>
    </source>
</evidence>
<keyword evidence="8" id="KW-1185">Reference proteome</keyword>
<dbReference type="RefSeq" id="WP_311560328.1">
    <property type="nucleotide sequence ID" value="NZ_JAVREJ010000046.1"/>
</dbReference>
<dbReference type="InterPro" id="IPR016167">
    <property type="entry name" value="FAD-bd_PCMH_sub1"/>
</dbReference>
<dbReference type="PROSITE" id="PS51387">
    <property type="entry name" value="FAD_PCMH"/>
    <property type="match status" value="1"/>
</dbReference>
<evidence type="ECO:0000313" key="7">
    <source>
        <dbReference type="EMBL" id="MDT0353816.1"/>
    </source>
</evidence>
<organism evidence="7 8">
    <name type="scientific">Pseudonocardia charpentierae</name>
    <dbReference type="NCBI Taxonomy" id="3075545"/>
    <lineage>
        <taxon>Bacteria</taxon>
        <taxon>Bacillati</taxon>
        <taxon>Actinomycetota</taxon>
        <taxon>Actinomycetes</taxon>
        <taxon>Pseudonocardiales</taxon>
        <taxon>Pseudonocardiaceae</taxon>
        <taxon>Pseudonocardia</taxon>
    </lineage>
</organism>
<dbReference type="InterPro" id="IPR016169">
    <property type="entry name" value="FAD-bd_PCMH_sub2"/>
</dbReference>
<feature type="domain" description="FAD-binding PCMH-type" evidence="6">
    <location>
        <begin position="40"/>
        <end position="211"/>
    </location>
</feature>
<keyword evidence="3" id="KW-0285">Flavoprotein</keyword>
<reference evidence="8" key="1">
    <citation type="submission" date="2023-07" db="EMBL/GenBank/DDBJ databases">
        <title>30 novel species of actinomycetes from the DSMZ collection.</title>
        <authorList>
            <person name="Nouioui I."/>
        </authorList>
    </citation>
    <scope>NUCLEOTIDE SEQUENCE [LARGE SCALE GENOMIC DNA]</scope>
    <source>
        <strain evidence="8">DSM 45834</strain>
    </source>
</reference>
<dbReference type="PANTHER" id="PTHR42973">
    <property type="entry name" value="BINDING OXIDOREDUCTASE, PUTATIVE (AFU_ORTHOLOGUE AFUA_1G17690)-RELATED"/>
    <property type="match status" value="1"/>
</dbReference>
<evidence type="ECO:0000313" key="8">
    <source>
        <dbReference type="Proteomes" id="UP001183202"/>
    </source>
</evidence>
<proteinExistence type="inferred from homology"/>
<dbReference type="EMBL" id="JAVREJ010000046">
    <property type="protein sequence ID" value="MDT0353816.1"/>
    <property type="molecule type" value="Genomic_DNA"/>
</dbReference>
<keyword evidence="4" id="KW-0274">FAD</keyword>
<protein>
    <submittedName>
        <fullName evidence="7">FAD-binding oxidoreductase</fullName>
    </submittedName>
</protein>
<evidence type="ECO:0000259" key="6">
    <source>
        <dbReference type="PROSITE" id="PS51387"/>
    </source>
</evidence>
<dbReference type="SUPFAM" id="SSF56176">
    <property type="entry name" value="FAD-binding/transporter-associated domain-like"/>
    <property type="match status" value="1"/>
</dbReference>